<reference evidence="1 2" key="1">
    <citation type="journal article" date="2015" name="Int. J. Syst. Evol. Microbiol.">
        <title>Youhaiella tibetensis gen. nov., sp. nov., isolated from subsurface sediment.</title>
        <authorList>
            <person name="Wang Y.X."/>
            <person name="Huang F.Q."/>
            <person name="Nogi Y."/>
            <person name="Pang S.J."/>
            <person name="Wang P.K."/>
            <person name="Lv J."/>
        </authorList>
    </citation>
    <scope>NUCLEOTIDE SEQUENCE [LARGE SCALE GENOMIC DNA]</scope>
    <source>
        <strain evidence="2">fig4</strain>
    </source>
</reference>
<evidence type="ECO:0000313" key="1">
    <source>
        <dbReference type="EMBL" id="QEE22512.1"/>
    </source>
</evidence>
<keyword evidence="2" id="KW-1185">Reference proteome</keyword>
<dbReference type="EMBL" id="CP041690">
    <property type="protein sequence ID" value="QEE22512.1"/>
    <property type="molecule type" value="Genomic_DNA"/>
</dbReference>
<dbReference type="Proteomes" id="UP000321062">
    <property type="component" value="Chromosome"/>
</dbReference>
<gene>
    <name evidence="1" type="ORF">FNA67_21115</name>
</gene>
<evidence type="ECO:0000313" key="2">
    <source>
        <dbReference type="Proteomes" id="UP000321062"/>
    </source>
</evidence>
<dbReference type="OrthoDB" id="5948392at2"/>
<name>A0A5B9DTX1_9HYPH</name>
<dbReference type="KEGG" id="yti:FNA67_21115"/>
<protein>
    <submittedName>
        <fullName evidence="1">Uncharacterized protein</fullName>
    </submittedName>
</protein>
<dbReference type="RefSeq" id="WP_147658035.1">
    <property type="nucleotide sequence ID" value="NZ_BMFM01000001.1"/>
</dbReference>
<proteinExistence type="predicted"/>
<sequence length="111" mass="12360">MSEEQPRPKKFPWAIYWLILAAIVLLALLPVLSVLFAAFVANANGCRLDEGSVHSCMVMGSDWGETLYTFGVMGWLMLATLPLGLFAFGGWLVALIAHRIAWRHTSRRQSP</sequence>
<organism evidence="1 2">
    <name type="scientific">Paradevosia tibetensis</name>
    <dbReference type="NCBI Taxonomy" id="1447062"/>
    <lineage>
        <taxon>Bacteria</taxon>
        <taxon>Pseudomonadati</taxon>
        <taxon>Pseudomonadota</taxon>
        <taxon>Alphaproteobacteria</taxon>
        <taxon>Hyphomicrobiales</taxon>
        <taxon>Devosiaceae</taxon>
        <taxon>Paradevosia</taxon>
    </lineage>
</organism>
<dbReference type="AlphaFoldDB" id="A0A5B9DTX1"/>
<accession>A0A5B9DTX1</accession>